<organism evidence="2 3">
    <name type="scientific">Carboxydocella sporoproducens DSM 16521</name>
    <dbReference type="NCBI Taxonomy" id="1121270"/>
    <lineage>
        <taxon>Bacteria</taxon>
        <taxon>Bacillati</taxon>
        <taxon>Bacillota</taxon>
        <taxon>Clostridia</taxon>
        <taxon>Eubacteriales</taxon>
        <taxon>Clostridiales Family XVI. Incertae Sedis</taxon>
        <taxon>Carboxydocella</taxon>
    </lineage>
</organism>
<proteinExistence type="predicted"/>
<feature type="chain" id="PRO_5038859417" description="PQQ-like domain-containing protein" evidence="1">
    <location>
        <begin position="22"/>
        <end position="130"/>
    </location>
</feature>
<accession>A0A1T4SMU6</accession>
<feature type="non-terminal residue" evidence="2">
    <location>
        <position position="130"/>
    </location>
</feature>
<keyword evidence="3" id="KW-1185">Reference proteome</keyword>
<evidence type="ECO:0000313" key="2">
    <source>
        <dbReference type="EMBL" id="SKA29532.1"/>
    </source>
</evidence>
<keyword evidence="1" id="KW-0732">Signal</keyword>
<gene>
    <name evidence="2" type="ORF">SAMN02745885_02769</name>
</gene>
<dbReference type="AlphaFoldDB" id="A0A1T4SMU6"/>
<sequence>MRKRFIYHFLFIFIFFNAASANLNIDHEDSIMFGNKENRKRIFYDPTFPPITTQWQVQLAPAGKPGEPPILGQPVILSQEQNIYIKVGQEILALDLNSGQLLQRKQIETTATFPSISSPTYRQGRLFFGT</sequence>
<dbReference type="Proteomes" id="UP000189933">
    <property type="component" value="Unassembled WGS sequence"/>
</dbReference>
<reference evidence="3" key="1">
    <citation type="submission" date="2017-02" db="EMBL/GenBank/DDBJ databases">
        <authorList>
            <person name="Varghese N."/>
            <person name="Submissions S."/>
        </authorList>
    </citation>
    <scope>NUCLEOTIDE SEQUENCE [LARGE SCALE GENOMIC DNA]</scope>
    <source>
        <strain evidence="3">DSM 16521</strain>
    </source>
</reference>
<dbReference type="EMBL" id="FUXM01000071">
    <property type="protein sequence ID" value="SKA29532.1"/>
    <property type="molecule type" value="Genomic_DNA"/>
</dbReference>
<feature type="signal peptide" evidence="1">
    <location>
        <begin position="1"/>
        <end position="21"/>
    </location>
</feature>
<evidence type="ECO:0000313" key="3">
    <source>
        <dbReference type="Proteomes" id="UP000189933"/>
    </source>
</evidence>
<name>A0A1T4SMU6_9FIRM</name>
<protein>
    <recommendedName>
        <fullName evidence="4">PQQ-like domain-containing protein</fullName>
    </recommendedName>
</protein>
<evidence type="ECO:0008006" key="4">
    <source>
        <dbReference type="Google" id="ProtNLM"/>
    </source>
</evidence>
<evidence type="ECO:0000256" key="1">
    <source>
        <dbReference type="SAM" id="SignalP"/>
    </source>
</evidence>